<dbReference type="RefSeq" id="WP_185258070.1">
    <property type="nucleotide sequence ID" value="NZ_AP023368.1"/>
</dbReference>
<feature type="transmembrane region" description="Helical" evidence="1">
    <location>
        <begin position="6"/>
        <end position="31"/>
    </location>
</feature>
<dbReference type="KEGG" id="acht:bsdcttw_07070"/>
<dbReference type="Pfam" id="PF25842">
    <property type="entry name" value="NfeD_TM"/>
    <property type="match status" value="1"/>
</dbReference>
<feature type="transmembrane region" description="Helical" evidence="1">
    <location>
        <begin position="43"/>
        <end position="67"/>
    </location>
</feature>
<evidence type="ECO:0000256" key="1">
    <source>
        <dbReference type="SAM" id="Phobius"/>
    </source>
</evidence>
<name>A0A7I8DMZ7_9FIRM</name>
<dbReference type="InterPro" id="IPR058653">
    <property type="entry name" value="NfeD2_TM"/>
</dbReference>
<feature type="domain" description="Membrane protein NfeD2 N-terminal transmembrane" evidence="2">
    <location>
        <begin position="4"/>
        <end position="106"/>
    </location>
</feature>
<proteinExistence type="predicted"/>
<keyword evidence="1" id="KW-0472">Membrane</keyword>
<evidence type="ECO:0000313" key="4">
    <source>
        <dbReference type="Proteomes" id="UP000515703"/>
    </source>
</evidence>
<dbReference type="EMBL" id="AP023368">
    <property type="protein sequence ID" value="BCJ97666.1"/>
    <property type="molecule type" value="Genomic_DNA"/>
</dbReference>
<reference evidence="3 4" key="1">
    <citation type="submission" date="2020-08" db="EMBL/GenBank/DDBJ databases">
        <title>Draft genome sequencing of an Anaerocolumna strain isolated from anoxic soil subjected to BSD treatment.</title>
        <authorList>
            <person name="Uek A."/>
            <person name="Tonouchi A."/>
        </authorList>
    </citation>
    <scope>NUCLEOTIDE SEQUENCE [LARGE SCALE GENOMIC DNA]</scope>
    <source>
        <strain evidence="3 4">CTTW</strain>
    </source>
</reference>
<evidence type="ECO:0000259" key="2">
    <source>
        <dbReference type="Pfam" id="PF25842"/>
    </source>
</evidence>
<dbReference type="AlphaFoldDB" id="A0A7I8DMZ7"/>
<sequence length="179" mass="19375">MLLLFQVCFFVGIALIILSLLLGSVFDIAGIDGLNLDFGGSSLALPISPIVAVLFSTIFGGIGWVLIEYVPGLMWFIDIIIAVVTGFIICYFMQHFIVTPLKKAQNTSTPEAHDLIGLPASVSETIPQNGFGEIRYTINGNSYTSPAKTIDGEELKAGVNVAICWIEGYVYYVTSTENI</sequence>
<accession>A0A7I8DMZ7</accession>
<dbReference type="Gene3D" id="2.40.50.140">
    <property type="entry name" value="Nucleic acid-binding proteins"/>
    <property type="match status" value="1"/>
</dbReference>
<feature type="transmembrane region" description="Helical" evidence="1">
    <location>
        <begin position="73"/>
        <end position="93"/>
    </location>
</feature>
<keyword evidence="4" id="KW-1185">Reference proteome</keyword>
<keyword evidence="1" id="KW-1133">Transmembrane helix</keyword>
<keyword evidence="1" id="KW-0812">Transmembrane</keyword>
<protein>
    <recommendedName>
        <fullName evidence="2">Membrane protein NfeD2 N-terminal transmembrane domain-containing protein</fullName>
    </recommendedName>
</protein>
<gene>
    <name evidence="3" type="ORF">bsdcttw_07070</name>
</gene>
<organism evidence="3 4">
    <name type="scientific">Anaerocolumna chitinilytica</name>
    <dbReference type="NCBI Taxonomy" id="1727145"/>
    <lineage>
        <taxon>Bacteria</taxon>
        <taxon>Bacillati</taxon>
        <taxon>Bacillota</taxon>
        <taxon>Clostridia</taxon>
        <taxon>Lachnospirales</taxon>
        <taxon>Lachnospiraceae</taxon>
        <taxon>Anaerocolumna</taxon>
    </lineage>
</organism>
<dbReference type="InterPro" id="IPR012340">
    <property type="entry name" value="NA-bd_OB-fold"/>
</dbReference>
<evidence type="ECO:0000313" key="3">
    <source>
        <dbReference type="EMBL" id="BCJ97666.1"/>
    </source>
</evidence>
<dbReference type="Proteomes" id="UP000515703">
    <property type="component" value="Chromosome"/>
</dbReference>
<reference evidence="3 4" key="2">
    <citation type="submission" date="2020-08" db="EMBL/GenBank/DDBJ databases">
        <authorList>
            <person name="Ueki A."/>
            <person name="Tonouchi A."/>
        </authorList>
    </citation>
    <scope>NUCLEOTIDE SEQUENCE [LARGE SCALE GENOMIC DNA]</scope>
    <source>
        <strain evidence="3 4">CTTW</strain>
    </source>
</reference>